<evidence type="ECO:0000313" key="1">
    <source>
        <dbReference type="EMBL" id="RPD42777.1"/>
    </source>
</evidence>
<sequence>MLRGKILPPGDALKQYGKFVKDFSKYTLSEFPVAVCYRIDELHSFIYEAIQMFDRKNIPEAERGVGVMLGTSVATGGHIGNKVTLMLVATRWVEAPGDKGKVLSISNPIIHAGWPGQPPEGIKGGDPDADVAYDAGSLWP</sequence>
<reference evidence="2" key="1">
    <citation type="submission" date="2018-11" db="EMBL/GenBank/DDBJ databases">
        <title>Chitinophaga lutea sp.nov., isolate from arsenic contaminated soil.</title>
        <authorList>
            <person name="Zong Y."/>
        </authorList>
    </citation>
    <scope>NUCLEOTIDE SEQUENCE [LARGE SCALE GENOMIC DNA]</scope>
    <source>
        <strain evidence="2">YLT18</strain>
    </source>
</reference>
<name>A0A3N4MLC0_9BACT</name>
<evidence type="ECO:0000313" key="2">
    <source>
        <dbReference type="Proteomes" id="UP000279089"/>
    </source>
</evidence>
<dbReference type="RefSeq" id="WP_120514058.1">
    <property type="nucleotide sequence ID" value="NZ_QXZY01000001.1"/>
</dbReference>
<organism evidence="1 2">
    <name type="scientific">Chitinophaga barathri</name>
    <dbReference type="NCBI Taxonomy" id="1647451"/>
    <lineage>
        <taxon>Bacteria</taxon>
        <taxon>Pseudomonadati</taxon>
        <taxon>Bacteroidota</taxon>
        <taxon>Chitinophagia</taxon>
        <taxon>Chitinophagales</taxon>
        <taxon>Chitinophagaceae</taxon>
        <taxon>Chitinophaga</taxon>
    </lineage>
</organism>
<keyword evidence="2" id="KW-1185">Reference proteome</keyword>
<accession>A0A3N4MLC0</accession>
<dbReference type="EMBL" id="RMBX01000001">
    <property type="protein sequence ID" value="RPD42777.1"/>
    <property type="molecule type" value="Genomic_DNA"/>
</dbReference>
<comment type="caution">
    <text evidence="1">The sequence shown here is derived from an EMBL/GenBank/DDBJ whole genome shotgun (WGS) entry which is preliminary data.</text>
</comment>
<dbReference type="Proteomes" id="UP000279089">
    <property type="component" value="Unassembled WGS sequence"/>
</dbReference>
<proteinExistence type="predicted"/>
<dbReference type="AlphaFoldDB" id="A0A3N4MLC0"/>
<gene>
    <name evidence="1" type="ORF">EG028_00315</name>
</gene>
<protein>
    <submittedName>
        <fullName evidence="1">Uncharacterized protein</fullName>
    </submittedName>
</protein>